<evidence type="ECO:0000256" key="8">
    <source>
        <dbReference type="ARBA" id="ARBA00022490"/>
    </source>
</evidence>
<keyword evidence="12 14" id="KW-0378">Hydrolase</keyword>
<keyword evidence="9 14" id="KW-0540">Nuclease</keyword>
<evidence type="ECO:0000256" key="13">
    <source>
        <dbReference type="ARBA" id="ARBA00023211"/>
    </source>
</evidence>
<dbReference type="HAMAP" id="MF_00052_B">
    <property type="entry name" value="RNase_HII_B"/>
    <property type="match status" value="1"/>
</dbReference>
<keyword evidence="13 14" id="KW-0464">Manganese</keyword>
<reference evidence="18" key="1">
    <citation type="submission" date="2023-11" db="EMBL/GenBank/DDBJ databases">
        <title>Completed genome sequence of Mycoplasma equirhinis type strain M432/72.</title>
        <authorList>
            <person name="Spergser J."/>
        </authorList>
    </citation>
    <scope>NUCLEOTIDE SEQUENCE [LARGE SCALE GENOMIC DNA]</scope>
    <source>
        <strain evidence="18">M432/72</strain>
    </source>
</reference>
<evidence type="ECO:0000259" key="17">
    <source>
        <dbReference type="PROSITE" id="PS51975"/>
    </source>
</evidence>
<dbReference type="PANTHER" id="PTHR10954:SF18">
    <property type="entry name" value="RIBONUCLEASE HII"/>
    <property type="match status" value="1"/>
</dbReference>
<sequence length="199" mass="22299">MKNLDFENSINDYKSLIIAGTDEAGRGCCAGPLFVAAVILPTNYQNSEINDSKLLSEANRNKLYDEIVKNALAYSIVEIPASDIDKYNPKQASKIGMKLAIQKLKIRPSLVITDYEEIDINIKQINLVHGDSLSVNVAAASILAKVSRDRKMYELAKKYPQYHFEKNKGYCTKSHTQALRNFGACPEHRVSYKNVKVVL</sequence>
<dbReference type="PANTHER" id="PTHR10954">
    <property type="entry name" value="RIBONUCLEASE H2 SUBUNIT A"/>
    <property type="match status" value="1"/>
</dbReference>
<evidence type="ECO:0000256" key="5">
    <source>
        <dbReference type="ARBA" id="ARBA00007383"/>
    </source>
</evidence>
<organism evidence="18 19">
    <name type="scientific">Metamycoplasma equirhinis</name>
    <dbReference type="NCBI Taxonomy" id="92402"/>
    <lineage>
        <taxon>Bacteria</taxon>
        <taxon>Bacillati</taxon>
        <taxon>Mycoplasmatota</taxon>
        <taxon>Mycoplasmoidales</taxon>
        <taxon>Metamycoplasmataceae</taxon>
        <taxon>Metamycoplasma</taxon>
    </lineage>
</organism>
<feature type="domain" description="RNase H type-2" evidence="17">
    <location>
        <begin position="16"/>
        <end position="199"/>
    </location>
</feature>
<evidence type="ECO:0000313" key="19">
    <source>
        <dbReference type="Proteomes" id="UP001303601"/>
    </source>
</evidence>
<comment type="similarity">
    <text evidence="5 14 16">Belongs to the RNase HII family.</text>
</comment>
<dbReference type="GeneID" id="94493383"/>
<evidence type="ECO:0000256" key="7">
    <source>
        <dbReference type="ARBA" id="ARBA00019179"/>
    </source>
</evidence>
<keyword evidence="10 14" id="KW-0479">Metal-binding</keyword>
<keyword evidence="8 14" id="KW-0963">Cytoplasm</keyword>
<dbReference type="Pfam" id="PF01351">
    <property type="entry name" value="RNase_HII"/>
    <property type="match status" value="1"/>
</dbReference>
<evidence type="ECO:0000256" key="1">
    <source>
        <dbReference type="ARBA" id="ARBA00000077"/>
    </source>
</evidence>
<keyword evidence="11 14" id="KW-0255">Endonuclease</keyword>
<dbReference type="Proteomes" id="UP001303601">
    <property type="component" value="Chromosome"/>
</dbReference>
<dbReference type="InterPro" id="IPR022898">
    <property type="entry name" value="RNase_HII"/>
</dbReference>
<dbReference type="InterPro" id="IPR001352">
    <property type="entry name" value="RNase_HII/HIII"/>
</dbReference>
<evidence type="ECO:0000256" key="4">
    <source>
        <dbReference type="ARBA" id="ARBA00004496"/>
    </source>
</evidence>
<evidence type="ECO:0000256" key="9">
    <source>
        <dbReference type="ARBA" id="ARBA00022722"/>
    </source>
</evidence>
<name>A0ABZ0PB00_9BACT</name>
<dbReference type="CDD" id="cd07182">
    <property type="entry name" value="RNase_HII_bacteria_HII_like"/>
    <property type="match status" value="1"/>
</dbReference>
<comment type="cofactor">
    <cofactor evidence="2">
        <name>Mg(2+)</name>
        <dbReference type="ChEBI" id="CHEBI:18420"/>
    </cofactor>
</comment>
<dbReference type="PROSITE" id="PS51975">
    <property type="entry name" value="RNASE_H_2"/>
    <property type="match status" value="1"/>
</dbReference>
<gene>
    <name evidence="14" type="primary">rnhB</name>
    <name evidence="18" type="ORF">R9B83_00690</name>
</gene>
<comment type="catalytic activity">
    <reaction evidence="1 14 15 16">
        <text>Endonucleolytic cleavage to 5'-phosphomonoester.</text>
        <dbReference type="EC" id="3.1.26.4"/>
    </reaction>
</comment>
<dbReference type="InterPro" id="IPR024567">
    <property type="entry name" value="RNase_HII/HIII_dom"/>
</dbReference>
<evidence type="ECO:0000256" key="3">
    <source>
        <dbReference type="ARBA" id="ARBA00004065"/>
    </source>
</evidence>
<evidence type="ECO:0000313" key="18">
    <source>
        <dbReference type="EMBL" id="WPB54080.1"/>
    </source>
</evidence>
<evidence type="ECO:0000256" key="12">
    <source>
        <dbReference type="ARBA" id="ARBA00022801"/>
    </source>
</evidence>
<dbReference type="InterPro" id="IPR012337">
    <property type="entry name" value="RNaseH-like_sf"/>
</dbReference>
<comment type="subcellular location">
    <subcellularLocation>
        <location evidence="4 14">Cytoplasm</location>
    </subcellularLocation>
</comment>
<dbReference type="EC" id="3.1.26.4" evidence="6 14"/>
<evidence type="ECO:0000256" key="6">
    <source>
        <dbReference type="ARBA" id="ARBA00012180"/>
    </source>
</evidence>
<keyword evidence="19" id="KW-1185">Reference proteome</keyword>
<feature type="binding site" evidence="14 15">
    <location>
        <position position="23"/>
    </location>
    <ligand>
        <name>a divalent metal cation</name>
        <dbReference type="ChEBI" id="CHEBI:60240"/>
    </ligand>
</feature>
<evidence type="ECO:0000256" key="2">
    <source>
        <dbReference type="ARBA" id="ARBA00001946"/>
    </source>
</evidence>
<dbReference type="NCBIfam" id="NF000595">
    <property type="entry name" value="PRK00015.1-3"/>
    <property type="match status" value="1"/>
</dbReference>
<dbReference type="SUPFAM" id="SSF53098">
    <property type="entry name" value="Ribonuclease H-like"/>
    <property type="match status" value="1"/>
</dbReference>
<dbReference type="GO" id="GO:0004523">
    <property type="term" value="F:RNA-DNA hybrid ribonuclease activity"/>
    <property type="evidence" value="ECO:0007669"/>
    <property type="project" value="UniProtKB-EC"/>
</dbReference>
<comment type="function">
    <text evidence="3 14 16">Endonuclease that specifically degrades the RNA of RNA-DNA hybrids.</text>
</comment>
<evidence type="ECO:0000256" key="11">
    <source>
        <dbReference type="ARBA" id="ARBA00022759"/>
    </source>
</evidence>
<evidence type="ECO:0000256" key="16">
    <source>
        <dbReference type="RuleBase" id="RU003515"/>
    </source>
</evidence>
<evidence type="ECO:0000256" key="10">
    <source>
        <dbReference type="ARBA" id="ARBA00022723"/>
    </source>
</evidence>
<feature type="binding site" evidence="14 15">
    <location>
        <position position="114"/>
    </location>
    <ligand>
        <name>a divalent metal cation</name>
        <dbReference type="ChEBI" id="CHEBI:60240"/>
    </ligand>
</feature>
<accession>A0ABZ0PB00</accession>
<protein>
    <recommendedName>
        <fullName evidence="7 14">Ribonuclease HII</fullName>
        <shortName evidence="14">RNase HII</shortName>
        <ecNumber evidence="6 14">3.1.26.4</ecNumber>
    </recommendedName>
</protein>
<evidence type="ECO:0000256" key="15">
    <source>
        <dbReference type="PROSITE-ProRule" id="PRU01319"/>
    </source>
</evidence>
<dbReference type="InterPro" id="IPR036397">
    <property type="entry name" value="RNaseH_sf"/>
</dbReference>
<dbReference type="RefSeq" id="WP_140031546.1">
    <property type="nucleotide sequence ID" value="NZ_CP137845.1"/>
</dbReference>
<comment type="cofactor">
    <cofactor evidence="14 15">
        <name>Mn(2+)</name>
        <dbReference type="ChEBI" id="CHEBI:29035"/>
    </cofactor>
    <cofactor evidence="14 15">
        <name>Mg(2+)</name>
        <dbReference type="ChEBI" id="CHEBI:18420"/>
    </cofactor>
    <text evidence="14 15">Manganese or magnesium. Binds 1 divalent metal ion per monomer in the absence of substrate. May bind a second metal ion after substrate binding.</text>
</comment>
<dbReference type="EMBL" id="CP137845">
    <property type="protein sequence ID" value="WPB54080.1"/>
    <property type="molecule type" value="Genomic_DNA"/>
</dbReference>
<proteinExistence type="inferred from homology"/>
<dbReference type="Gene3D" id="3.30.420.10">
    <property type="entry name" value="Ribonuclease H-like superfamily/Ribonuclease H"/>
    <property type="match status" value="1"/>
</dbReference>
<evidence type="ECO:0000256" key="14">
    <source>
        <dbReference type="HAMAP-Rule" id="MF_00052"/>
    </source>
</evidence>
<feature type="binding site" evidence="14 15">
    <location>
        <position position="22"/>
    </location>
    <ligand>
        <name>a divalent metal cation</name>
        <dbReference type="ChEBI" id="CHEBI:60240"/>
    </ligand>
</feature>